<dbReference type="EMBL" id="CAJC01000119">
    <property type="protein sequence ID" value="CCI52768.1"/>
    <property type="molecule type" value="Genomic_DNA"/>
</dbReference>
<protein>
    <submittedName>
        <fullName evidence="1">Uncharacterized protein</fullName>
    </submittedName>
</protein>
<dbReference type="AlphaFoldDB" id="A0A077MDA9"/>
<evidence type="ECO:0000313" key="2">
    <source>
        <dbReference type="Proteomes" id="UP000035720"/>
    </source>
</evidence>
<sequence length="44" mass="5514">MQEEQSSRGICFRYCSVYPPQIWYKKIMMVQYEKFIIVHRLINR</sequence>
<dbReference type="STRING" id="1193518.BN13_2050002"/>
<evidence type="ECO:0000313" key="1">
    <source>
        <dbReference type="EMBL" id="CCI52768.1"/>
    </source>
</evidence>
<dbReference type="Proteomes" id="UP000035720">
    <property type="component" value="Unassembled WGS sequence"/>
</dbReference>
<gene>
    <name evidence="1" type="ORF">BN13_2050002</name>
</gene>
<accession>A0A077MDA9</accession>
<reference evidence="1 2" key="1">
    <citation type="journal article" date="2013" name="ISME J.">
        <title>A metabolic model for members of the genus Tetrasphaera involved in enhanced biological phosphorus removal.</title>
        <authorList>
            <person name="Kristiansen R."/>
            <person name="Nguyen H.T.T."/>
            <person name="Saunders A.M."/>
            <person name="Nielsen J.L."/>
            <person name="Wimmer R."/>
            <person name="Le V.Q."/>
            <person name="McIlroy S.J."/>
            <person name="Petrovski S."/>
            <person name="Seviour R.J."/>
            <person name="Calteau A."/>
            <person name="Nielsen K.L."/>
            <person name="Nielsen P.H."/>
        </authorList>
    </citation>
    <scope>NUCLEOTIDE SEQUENCE [LARGE SCALE GENOMIC DNA]</scope>
    <source>
        <strain evidence="1 2">Ben 74</strain>
    </source>
</reference>
<proteinExistence type="predicted"/>
<name>A0A077MDA9_9MICO</name>
<keyword evidence="2" id="KW-1185">Reference proteome</keyword>
<comment type="caution">
    <text evidence="1">The sequence shown here is derived from an EMBL/GenBank/DDBJ whole genome shotgun (WGS) entry which is preliminary data.</text>
</comment>
<organism evidence="1 2">
    <name type="scientific">Nostocoides jenkinsii Ben 74</name>
    <dbReference type="NCBI Taxonomy" id="1193518"/>
    <lineage>
        <taxon>Bacteria</taxon>
        <taxon>Bacillati</taxon>
        <taxon>Actinomycetota</taxon>
        <taxon>Actinomycetes</taxon>
        <taxon>Micrococcales</taxon>
        <taxon>Intrasporangiaceae</taxon>
        <taxon>Nostocoides</taxon>
    </lineage>
</organism>